<organism evidence="2 3">
    <name type="scientific">Adhaeribacter radiodurans</name>
    <dbReference type="NCBI Taxonomy" id="2745197"/>
    <lineage>
        <taxon>Bacteria</taxon>
        <taxon>Pseudomonadati</taxon>
        <taxon>Bacteroidota</taxon>
        <taxon>Cytophagia</taxon>
        <taxon>Cytophagales</taxon>
        <taxon>Hymenobacteraceae</taxon>
        <taxon>Adhaeribacter</taxon>
    </lineage>
</organism>
<dbReference type="RefSeq" id="WP_182415139.1">
    <property type="nucleotide sequence ID" value="NZ_CP055153.1"/>
</dbReference>
<keyword evidence="1" id="KW-1133">Transmembrane helix</keyword>
<proteinExistence type="predicted"/>
<keyword evidence="1" id="KW-0812">Transmembrane</keyword>
<feature type="transmembrane region" description="Helical" evidence="1">
    <location>
        <begin position="69"/>
        <end position="88"/>
    </location>
</feature>
<dbReference type="AlphaFoldDB" id="A0A7L7L6G1"/>
<evidence type="ECO:0000256" key="1">
    <source>
        <dbReference type="SAM" id="Phobius"/>
    </source>
</evidence>
<name>A0A7L7L6G1_9BACT</name>
<feature type="transmembrane region" description="Helical" evidence="1">
    <location>
        <begin position="108"/>
        <end position="127"/>
    </location>
</feature>
<reference evidence="2 3" key="1">
    <citation type="submission" date="2020-08" db="EMBL/GenBank/DDBJ databases">
        <title>Adhaeribacter dokdonensis sp. nov., isolated from the rhizosphere of Elymus tsukushiensis, a plant native to the Dokdo Islands, Republic of Korea.</title>
        <authorList>
            <person name="Ghim S.Y."/>
        </authorList>
    </citation>
    <scope>NUCLEOTIDE SEQUENCE [LARGE SCALE GENOMIC DNA]</scope>
    <source>
        <strain evidence="2 3">KUDC8001</strain>
    </source>
</reference>
<dbReference type="KEGG" id="add:HUW48_07775"/>
<dbReference type="Proteomes" id="UP000514509">
    <property type="component" value="Chromosome"/>
</dbReference>
<gene>
    <name evidence="2" type="ORF">HUW48_07775</name>
</gene>
<feature type="transmembrane region" description="Helical" evidence="1">
    <location>
        <begin position="33"/>
        <end position="57"/>
    </location>
</feature>
<keyword evidence="1" id="KW-0472">Membrane</keyword>
<evidence type="ECO:0000313" key="3">
    <source>
        <dbReference type="Proteomes" id="UP000514509"/>
    </source>
</evidence>
<keyword evidence="3" id="KW-1185">Reference proteome</keyword>
<evidence type="ECO:0000313" key="2">
    <source>
        <dbReference type="EMBL" id="QMU27949.1"/>
    </source>
</evidence>
<dbReference type="EMBL" id="CP055153">
    <property type="protein sequence ID" value="QMU27949.1"/>
    <property type="molecule type" value="Genomic_DNA"/>
</dbReference>
<sequence length="137" mass="15653">MKLLWSFTVFHFILFTLFGLAIAIFDKLDNELFSFLLFSTLVLGISGTVLQFLLFPIYKAVVPVTKSTFFIWVLFIEILFMNIVYYLIEGRLMSYIIVSELGNKVNAFSFKGAIAMHVSILISAFLVSSFQKPKTLL</sequence>
<protein>
    <submittedName>
        <fullName evidence="2">Uncharacterized protein</fullName>
    </submittedName>
</protein>
<accession>A0A7L7L6G1</accession>